<sequence>MLTNPAKPITIYDVAVNVGTSYPLAFTPVNILAGFRVSGIWPVNPNIFTDDEYLSSSVTDRLDPSLNCQNNNFPEEELESSMVELDVYVSNSDISDAGPSISNSNLCVTPEQIRPFPKAKSRSKSNRGGRKQGRCRILTETLLKKRKSRQRMELK</sequence>
<keyword evidence="3" id="KW-1185">Reference proteome</keyword>
<feature type="compositionally biased region" description="Basic residues" evidence="1">
    <location>
        <begin position="117"/>
        <end position="134"/>
    </location>
</feature>
<gene>
    <name evidence="2" type="primary">AVEN_189737_1</name>
    <name evidence="2" type="ORF">TNCV_1356951</name>
</gene>
<dbReference type="AlphaFoldDB" id="A0A8X6VHS5"/>
<dbReference type="EMBL" id="BMAU01021280">
    <property type="protein sequence ID" value="GFY08288.1"/>
    <property type="molecule type" value="Genomic_DNA"/>
</dbReference>
<accession>A0A8X6VHS5</accession>
<evidence type="ECO:0000313" key="2">
    <source>
        <dbReference type="EMBL" id="GFY08288.1"/>
    </source>
</evidence>
<dbReference type="Proteomes" id="UP000887159">
    <property type="component" value="Unassembled WGS sequence"/>
</dbReference>
<feature type="region of interest" description="Disordered" evidence="1">
    <location>
        <begin position="112"/>
        <end position="135"/>
    </location>
</feature>
<protein>
    <submittedName>
        <fullName evidence="2">Uncharacterized protein</fullName>
    </submittedName>
</protein>
<organism evidence="2 3">
    <name type="scientific">Trichonephila clavipes</name>
    <name type="common">Golden silk orbweaver</name>
    <name type="synonym">Nephila clavipes</name>
    <dbReference type="NCBI Taxonomy" id="2585209"/>
    <lineage>
        <taxon>Eukaryota</taxon>
        <taxon>Metazoa</taxon>
        <taxon>Ecdysozoa</taxon>
        <taxon>Arthropoda</taxon>
        <taxon>Chelicerata</taxon>
        <taxon>Arachnida</taxon>
        <taxon>Araneae</taxon>
        <taxon>Araneomorphae</taxon>
        <taxon>Entelegynae</taxon>
        <taxon>Araneoidea</taxon>
        <taxon>Nephilidae</taxon>
        <taxon>Trichonephila</taxon>
    </lineage>
</organism>
<proteinExistence type="predicted"/>
<evidence type="ECO:0000256" key="1">
    <source>
        <dbReference type="SAM" id="MobiDB-lite"/>
    </source>
</evidence>
<name>A0A8X6VHS5_TRICX</name>
<comment type="caution">
    <text evidence="2">The sequence shown here is derived from an EMBL/GenBank/DDBJ whole genome shotgun (WGS) entry which is preliminary data.</text>
</comment>
<reference evidence="2" key="1">
    <citation type="submission" date="2020-08" db="EMBL/GenBank/DDBJ databases">
        <title>Multicomponent nature underlies the extraordinary mechanical properties of spider dragline silk.</title>
        <authorList>
            <person name="Kono N."/>
            <person name="Nakamura H."/>
            <person name="Mori M."/>
            <person name="Yoshida Y."/>
            <person name="Ohtoshi R."/>
            <person name="Malay A.D."/>
            <person name="Moran D.A.P."/>
            <person name="Tomita M."/>
            <person name="Numata K."/>
            <person name="Arakawa K."/>
        </authorList>
    </citation>
    <scope>NUCLEOTIDE SEQUENCE</scope>
</reference>
<evidence type="ECO:0000313" key="3">
    <source>
        <dbReference type="Proteomes" id="UP000887159"/>
    </source>
</evidence>